<feature type="non-terminal residue" evidence="2">
    <location>
        <position position="1"/>
    </location>
</feature>
<accession>A0ABD0QJ01</accession>
<gene>
    <name evidence="2" type="ORF">M9458_017888</name>
</gene>
<keyword evidence="3" id="KW-1185">Reference proteome</keyword>
<evidence type="ECO:0000313" key="3">
    <source>
        <dbReference type="Proteomes" id="UP001529510"/>
    </source>
</evidence>
<reference evidence="2 3" key="1">
    <citation type="submission" date="2024-05" db="EMBL/GenBank/DDBJ databases">
        <title>Genome sequencing and assembly of Indian major carp, Cirrhinus mrigala (Hamilton, 1822).</title>
        <authorList>
            <person name="Mohindra V."/>
            <person name="Chowdhury L.M."/>
            <person name="Lal K."/>
            <person name="Jena J.K."/>
        </authorList>
    </citation>
    <scope>NUCLEOTIDE SEQUENCE [LARGE SCALE GENOMIC DNA]</scope>
    <source>
        <strain evidence="2">CM1030</strain>
        <tissue evidence="2">Blood</tissue>
    </source>
</reference>
<feature type="compositionally biased region" description="Basic and acidic residues" evidence="1">
    <location>
        <begin position="1"/>
        <end position="31"/>
    </location>
</feature>
<sequence length="51" mass="5780">TSMNRKQAENVAKKKLDNLMKESKIRDREDPDSFTIAALPPTGKHDKSPLK</sequence>
<evidence type="ECO:0000256" key="1">
    <source>
        <dbReference type="SAM" id="MobiDB-lite"/>
    </source>
</evidence>
<protein>
    <submittedName>
        <fullName evidence="2">Uncharacterized protein</fullName>
    </submittedName>
</protein>
<dbReference type="Proteomes" id="UP001529510">
    <property type="component" value="Unassembled WGS sequence"/>
</dbReference>
<dbReference type="EMBL" id="JAMKFB020000008">
    <property type="protein sequence ID" value="KAL0186218.1"/>
    <property type="molecule type" value="Genomic_DNA"/>
</dbReference>
<name>A0ABD0QJ01_CIRMR</name>
<dbReference type="AlphaFoldDB" id="A0ABD0QJ01"/>
<organism evidence="2 3">
    <name type="scientific">Cirrhinus mrigala</name>
    <name type="common">Mrigala</name>
    <dbReference type="NCBI Taxonomy" id="683832"/>
    <lineage>
        <taxon>Eukaryota</taxon>
        <taxon>Metazoa</taxon>
        <taxon>Chordata</taxon>
        <taxon>Craniata</taxon>
        <taxon>Vertebrata</taxon>
        <taxon>Euteleostomi</taxon>
        <taxon>Actinopterygii</taxon>
        <taxon>Neopterygii</taxon>
        <taxon>Teleostei</taxon>
        <taxon>Ostariophysi</taxon>
        <taxon>Cypriniformes</taxon>
        <taxon>Cyprinidae</taxon>
        <taxon>Labeoninae</taxon>
        <taxon>Labeonini</taxon>
        <taxon>Cirrhinus</taxon>
    </lineage>
</organism>
<feature type="non-terminal residue" evidence="2">
    <location>
        <position position="51"/>
    </location>
</feature>
<feature type="region of interest" description="Disordered" evidence="1">
    <location>
        <begin position="1"/>
        <end position="51"/>
    </location>
</feature>
<evidence type="ECO:0000313" key="2">
    <source>
        <dbReference type="EMBL" id="KAL0186218.1"/>
    </source>
</evidence>
<proteinExistence type="predicted"/>
<comment type="caution">
    <text evidence="2">The sequence shown here is derived from an EMBL/GenBank/DDBJ whole genome shotgun (WGS) entry which is preliminary data.</text>
</comment>